<evidence type="ECO:0000259" key="11">
    <source>
        <dbReference type="Pfam" id="PF04926"/>
    </source>
</evidence>
<keyword evidence="14" id="KW-1185">Reference proteome</keyword>
<gene>
    <name evidence="13" type="primary">PAPS1</name>
    <name evidence="13" type="ORF">CR513_09362</name>
</gene>
<dbReference type="OrthoDB" id="1728547at2759"/>
<dbReference type="GO" id="GO:0006397">
    <property type="term" value="P:mRNA processing"/>
    <property type="evidence" value="ECO:0007669"/>
    <property type="project" value="UniProtKB-KW"/>
</dbReference>
<feature type="compositionally biased region" description="Basic and acidic residues" evidence="10">
    <location>
        <begin position="306"/>
        <end position="326"/>
    </location>
</feature>
<evidence type="ECO:0000256" key="1">
    <source>
        <dbReference type="ARBA" id="ARBA00004123"/>
    </source>
</evidence>
<keyword evidence="6" id="KW-0547">Nucleotide-binding</keyword>
<evidence type="ECO:0000313" key="14">
    <source>
        <dbReference type="Proteomes" id="UP000257109"/>
    </source>
</evidence>
<evidence type="ECO:0000256" key="7">
    <source>
        <dbReference type="ARBA" id="ARBA00022840"/>
    </source>
</evidence>
<dbReference type="GO" id="GO:0005634">
    <property type="term" value="C:nucleus"/>
    <property type="evidence" value="ECO:0007669"/>
    <property type="project" value="UniProtKB-SubCell"/>
</dbReference>
<dbReference type="SUPFAM" id="SSF81631">
    <property type="entry name" value="PAP/OAS1 substrate-binding domain"/>
    <property type="match status" value="1"/>
</dbReference>
<dbReference type="PANTHER" id="PTHR10682">
    <property type="entry name" value="POLY A POLYMERASE"/>
    <property type="match status" value="1"/>
</dbReference>
<dbReference type="GO" id="GO:1990817">
    <property type="term" value="F:poly(A) RNA polymerase activity"/>
    <property type="evidence" value="ECO:0007669"/>
    <property type="project" value="UniProtKB-EC"/>
</dbReference>
<feature type="non-terminal residue" evidence="13">
    <location>
        <position position="456"/>
    </location>
</feature>
<accession>A0A371HV04</accession>
<dbReference type="Gene3D" id="1.10.1410.10">
    <property type="match status" value="1"/>
</dbReference>
<dbReference type="EC" id="2.7.7.19" evidence="3"/>
<dbReference type="SUPFAM" id="SSF55003">
    <property type="entry name" value="PAP/Archaeal CCA-adding enzyme, C-terminal domain"/>
    <property type="match status" value="1"/>
</dbReference>
<keyword evidence="5" id="KW-0808">Transferase</keyword>
<dbReference type="PANTHER" id="PTHR10682:SF41">
    <property type="entry name" value="POLYNUCLEOTIDE ADENYLYLTRANSFERASE"/>
    <property type="match status" value="1"/>
</dbReference>
<keyword evidence="4" id="KW-0507">mRNA processing</keyword>
<dbReference type="Gene3D" id="3.30.70.590">
    <property type="entry name" value="Poly(A) polymerase predicted RNA binding domain"/>
    <property type="match status" value="1"/>
</dbReference>
<dbReference type="Proteomes" id="UP000257109">
    <property type="component" value="Unassembled WGS sequence"/>
</dbReference>
<dbReference type="STRING" id="157652.A0A371HV04"/>
<evidence type="ECO:0000256" key="8">
    <source>
        <dbReference type="ARBA" id="ARBA00023242"/>
    </source>
</evidence>
<sequence>MLCAIEEGSLGLQVWDPRRYPKDRFHLMPIITPAYPCMNSSYNVSSSTLRIMTAEFQRGNEICEAMEANKADWNTLFEPYPFFEAYKNYLQIDISAENDDDLRKWKGWVESRMRQLTLKIERHTYGMLQCHPHPGDFSDKFRPFHCSYFMGLQRKQGVPIGDGEKFDIRQTIEEFKHSVNMYTLWKPGMDIHVSHVKRRNIPTFVFPGGVRPSRPSKVTWESQRSSELRVSGHGQAEKSQEGKVVVLGANDRKRKQADDSVDSLRNSKSLASLPASSREVHEDGNPISTASSCSVKCDDSETNSKQGEKPDLKSSGECPEDRETSGPERSNLPVNATLAAVDDTSSSKEAEKLAIEKIMCGPYDAHQVFSEEPDELEDDLEYRNQVKDIGGNVKNSNLDSSNLETSVAAEAIIPKETTSATHLYSNGGSEELELEELTAPLLSGTPAPVPQRKPLI</sequence>
<dbReference type="FunFam" id="3.30.70.590:FF:000002">
    <property type="entry name" value="Nuclear poly(A) polymerase 4"/>
    <property type="match status" value="1"/>
</dbReference>
<name>A0A371HV04_MUCPR</name>
<feature type="domain" description="Poly(A) polymerase RNA-binding" evidence="11">
    <location>
        <begin position="143"/>
        <end position="213"/>
    </location>
</feature>
<evidence type="ECO:0000313" key="13">
    <source>
        <dbReference type="EMBL" id="RDY06621.1"/>
    </source>
</evidence>
<feature type="domain" description="Poly(A) polymerase RNA-binding" evidence="11">
    <location>
        <begin position="82"/>
        <end position="140"/>
    </location>
</feature>
<comment type="caution">
    <text evidence="13">The sequence shown here is derived from an EMBL/GenBank/DDBJ whole genome shotgun (WGS) entry which is preliminary data.</text>
</comment>
<dbReference type="GO" id="GO:0005524">
    <property type="term" value="F:ATP binding"/>
    <property type="evidence" value="ECO:0007669"/>
    <property type="project" value="UniProtKB-KW"/>
</dbReference>
<evidence type="ECO:0000256" key="6">
    <source>
        <dbReference type="ARBA" id="ARBA00022741"/>
    </source>
</evidence>
<evidence type="ECO:0000256" key="2">
    <source>
        <dbReference type="ARBA" id="ARBA00010912"/>
    </source>
</evidence>
<organism evidence="13 14">
    <name type="scientific">Mucuna pruriens</name>
    <name type="common">Velvet bean</name>
    <name type="synonym">Dolichos pruriens</name>
    <dbReference type="NCBI Taxonomy" id="157652"/>
    <lineage>
        <taxon>Eukaryota</taxon>
        <taxon>Viridiplantae</taxon>
        <taxon>Streptophyta</taxon>
        <taxon>Embryophyta</taxon>
        <taxon>Tracheophyta</taxon>
        <taxon>Spermatophyta</taxon>
        <taxon>Magnoliopsida</taxon>
        <taxon>eudicotyledons</taxon>
        <taxon>Gunneridae</taxon>
        <taxon>Pentapetalae</taxon>
        <taxon>rosids</taxon>
        <taxon>fabids</taxon>
        <taxon>Fabales</taxon>
        <taxon>Fabaceae</taxon>
        <taxon>Papilionoideae</taxon>
        <taxon>50 kb inversion clade</taxon>
        <taxon>NPAAA clade</taxon>
        <taxon>indigoferoid/millettioid clade</taxon>
        <taxon>Phaseoleae</taxon>
        <taxon>Mucuna</taxon>
    </lineage>
</organism>
<evidence type="ECO:0000256" key="9">
    <source>
        <dbReference type="ARBA" id="ARBA00048830"/>
    </source>
</evidence>
<dbReference type="InterPro" id="IPR007010">
    <property type="entry name" value="PolA_pol_RNA-bd_dom"/>
</dbReference>
<proteinExistence type="inferred from homology"/>
<feature type="domain" description="Poly(A) polymerase central" evidence="12">
    <location>
        <begin position="1"/>
        <end position="78"/>
    </location>
</feature>
<feature type="region of interest" description="Disordered" evidence="10">
    <location>
        <begin position="212"/>
        <end position="347"/>
    </location>
</feature>
<keyword evidence="7" id="KW-0067">ATP-binding</keyword>
<dbReference type="GO" id="GO:0031123">
    <property type="term" value="P:RNA 3'-end processing"/>
    <property type="evidence" value="ECO:0007669"/>
    <property type="project" value="InterPro"/>
</dbReference>
<evidence type="ECO:0000256" key="10">
    <source>
        <dbReference type="SAM" id="MobiDB-lite"/>
    </source>
</evidence>
<comment type="similarity">
    <text evidence="2">Belongs to the poly(A) polymerase family.</text>
</comment>
<reference evidence="13" key="1">
    <citation type="submission" date="2018-05" db="EMBL/GenBank/DDBJ databases">
        <title>Draft genome of Mucuna pruriens seed.</title>
        <authorList>
            <person name="Nnadi N.E."/>
            <person name="Vos R."/>
            <person name="Hasami M.H."/>
            <person name="Devisetty U.K."/>
            <person name="Aguiy J.C."/>
        </authorList>
    </citation>
    <scope>NUCLEOTIDE SEQUENCE [LARGE SCALE GENOMIC DNA]</scope>
    <source>
        <strain evidence="13">JCA_2017</strain>
    </source>
</reference>
<evidence type="ECO:0000256" key="3">
    <source>
        <dbReference type="ARBA" id="ARBA00012388"/>
    </source>
</evidence>
<dbReference type="Pfam" id="PF04928">
    <property type="entry name" value="PAP_central"/>
    <property type="match status" value="1"/>
</dbReference>
<dbReference type="GO" id="GO:0003723">
    <property type="term" value="F:RNA binding"/>
    <property type="evidence" value="ECO:0007669"/>
    <property type="project" value="InterPro"/>
</dbReference>
<dbReference type="AlphaFoldDB" id="A0A371HV04"/>
<protein>
    <recommendedName>
        <fullName evidence="3">polynucleotide adenylyltransferase</fullName>
        <ecNumber evidence="3">2.7.7.19</ecNumber>
    </recommendedName>
</protein>
<dbReference type="Pfam" id="PF04926">
    <property type="entry name" value="PAP_RNA-bind"/>
    <property type="match status" value="2"/>
</dbReference>
<comment type="subcellular location">
    <subcellularLocation>
        <location evidence="1">Nucleus</location>
    </subcellularLocation>
</comment>
<dbReference type="EMBL" id="QJKJ01001651">
    <property type="protein sequence ID" value="RDY06621.1"/>
    <property type="molecule type" value="Genomic_DNA"/>
</dbReference>
<keyword evidence="8" id="KW-0539">Nucleus</keyword>
<dbReference type="InterPro" id="IPR007012">
    <property type="entry name" value="PolA_pol_cen_dom"/>
</dbReference>
<evidence type="ECO:0000256" key="5">
    <source>
        <dbReference type="ARBA" id="ARBA00022679"/>
    </source>
</evidence>
<comment type="catalytic activity">
    <reaction evidence="9">
        <text>RNA(n) + ATP = RNA(n)-3'-adenine ribonucleotide + diphosphate</text>
        <dbReference type="Rhea" id="RHEA:11332"/>
        <dbReference type="Rhea" id="RHEA-COMP:14527"/>
        <dbReference type="Rhea" id="RHEA-COMP:17347"/>
        <dbReference type="ChEBI" id="CHEBI:30616"/>
        <dbReference type="ChEBI" id="CHEBI:33019"/>
        <dbReference type="ChEBI" id="CHEBI:140395"/>
        <dbReference type="ChEBI" id="CHEBI:173115"/>
        <dbReference type="EC" id="2.7.7.19"/>
    </reaction>
</comment>
<evidence type="ECO:0000259" key="12">
    <source>
        <dbReference type="Pfam" id="PF04928"/>
    </source>
</evidence>
<dbReference type="InterPro" id="IPR011068">
    <property type="entry name" value="NuclTrfase_I-like_C"/>
</dbReference>
<evidence type="ECO:0000256" key="4">
    <source>
        <dbReference type="ARBA" id="ARBA00022664"/>
    </source>
</evidence>